<keyword evidence="2" id="KW-1185">Reference proteome</keyword>
<evidence type="ECO:0000313" key="1">
    <source>
        <dbReference type="EMBL" id="GAA2701624.1"/>
    </source>
</evidence>
<dbReference type="EMBL" id="BAAATE010000070">
    <property type="protein sequence ID" value="GAA2701624.1"/>
    <property type="molecule type" value="Genomic_DNA"/>
</dbReference>
<comment type="caution">
    <text evidence="1">The sequence shown here is derived from an EMBL/GenBank/DDBJ whole genome shotgun (WGS) entry which is preliminary data.</text>
</comment>
<reference evidence="1 2" key="1">
    <citation type="journal article" date="2019" name="Int. J. Syst. Evol. Microbiol.">
        <title>The Global Catalogue of Microorganisms (GCM) 10K type strain sequencing project: providing services to taxonomists for standard genome sequencing and annotation.</title>
        <authorList>
            <consortium name="The Broad Institute Genomics Platform"/>
            <consortium name="The Broad Institute Genome Sequencing Center for Infectious Disease"/>
            <person name="Wu L."/>
            <person name="Ma J."/>
        </authorList>
    </citation>
    <scope>NUCLEOTIDE SEQUENCE [LARGE SCALE GENOMIC DNA]</scope>
    <source>
        <strain evidence="1 2">JCM 6835</strain>
    </source>
</reference>
<dbReference type="Proteomes" id="UP001501666">
    <property type="component" value="Unassembled WGS sequence"/>
</dbReference>
<proteinExistence type="predicted"/>
<sequence>MRIFAALLMFLAAECALDVGPPARTVERFAAATAAQQGEAACALLTPKAAQKLPDQGQTCALALEELGLRVGAVESVAVWGDEAQVRLNGDTMFLQRFEEGWRIRAAGCTPTGEDQPYDCEVEDCCARSSS</sequence>
<gene>
    <name evidence="1" type="ORF">GCM10010412_099450</name>
</gene>
<evidence type="ECO:0000313" key="2">
    <source>
        <dbReference type="Proteomes" id="UP001501666"/>
    </source>
</evidence>
<name>A0ABN3TGJ9_9ACTN</name>
<dbReference type="RefSeq" id="WP_346158032.1">
    <property type="nucleotide sequence ID" value="NZ_BAAATE010000070.1"/>
</dbReference>
<accession>A0ABN3TGJ9</accession>
<organism evidence="1 2">
    <name type="scientific">Nonomuraea recticatena</name>
    <dbReference type="NCBI Taxonomy" id="46178"/>
    <lineage>
        <taxon>Bacteria</taxon>
        <taxon>Bacillati</taxon>
        <taxon>Actinomycetota</taxon>
        <taxon>Actinomycetes</taxon>
        <taxon>Streptosporangiales</taxon>
        <taxon>Streptosporangiaceae</taxon>
        <taxon>Nonomuraea</taxon>
    </lineage>
</organism>
<protein>
    <submittedName>
        <fullName evidence="1">Uncharacterized protein</fullName>
    </submittedName>
</protein>